<feature type="region of interest" description="Disordered" evidence="22">
    <location>
        <begin position="2156"/>
        <end position="2207"/>
    </location>
</feature>
<dbReference type="CDD" id="cd21316">
    <property type="entry name" value="CH_SPTBN1_rpt1"/>
    <property type="match status" value="1"/>
</dbReference>
<feature type="compositionally biased region" description="Basic and acidic residues" evidence="22">
    <location>
        <begin position="2353"/>
        <end position="2368"/>
    </location>
</feature>
<evidence type="ECO:0000256" key="18">
    <source>
        <dbReference type="ARBA" id="ARBA00070728"/>
    </source>
</evidence>
<dbReference type="InterPro" id="IPR016343">
    <property type="entry name" value="Spectrin_bsu"/>
</dbReference>
<evidence type="ECO:0000256" key="17">
    <source>
        <dbReference type="ARBA" id="ARBA00053223"/>
    </source>
</evidence>
<dbReference type="GO" id="GO:0005516">
    <property type="term" value="F:calmodulin binding"/>
    <property type="evidence" value="ECO:0007669"/>
    <property type="project" value="UniProtKB-KW"/>
</dbReference>
<dbReference type="CDD" id="cd00176">
    <property type="entry name" value="SPEC"/>
    <property type="match status" value="9"/>
</dbReference>
<dbReference type="InterPro" id="IPR011993">
    <property type="entry name" value="PH-like_dom_sf"/>
</dbReference>
<feature type="coiled-coil region" evidence="21">
    <location>
        <begin position="1438"/>
        <end position="1465"/>
    </location>
</feature>
<dbReference type="InterPro" id="IPR001715">
    <property type="entry name" value="CH_dom"/>
</dbReference>
<evidence type="ECO:0000256" key="5">
    <source>
        <dbReference type="ARBA" id="ARBA00022467"/>
    </source>
</evidence>
<dbReference type="InterPro" id="IPR001849">
    <property type="entry name" value="PH_domain"/>
</dbReference>
<evidence type="ECO:0000313" key="25">
    <source>
        <dbReference type="EMBL" id="NXS45710.1"/>
    </source>
</evidence>
<feature type="non-terminal residue" evidence="25">
    <location>
        <position position="2375"/>
    </location>
</feature>
<keyword evidence="14" id="KW-0009">Actin-binding</keyword>
<dbReference type="Pfam" id="PF00435">
    <property type="entry name" value="Spectrin"/>
    <property type="match status" value="16"/>
</dbReference>
<dbReference type="SUPFAM" id="SSF47576">
    <property type="entry name" value="Calponin-homology domain, CH-domain"/>
    <property type="match status" value="1"/>
</dbReference>
<dbReference type="PROSITE" id="PS00020">
    <property type="entry name" value="ACTININ_2"/>
    <property type="match status" value="1"/>
</dbReference>
<accession>A0A7L2UIS6</accession>
<evidence type="ECO:0000256" key="7">
    <source>
        <dbReference type="ARBA" id="ARBA00022490"/>
    </source>
</evidence>
<proteinExistence type="inferred from homology"/>
<dbReference type="FunFam" id="2.30.29.30:FF:000024">
    <property type="entry name" value="Spectrin beta chain"/>
    <property type="match status" value="1"/>
</dbReference>
<dbReference type="PIRSF" id="PIRSF002297">
    <property type="entry name" value="Spectrin_beta_subunit"/>
    <property type="match status" value="1"/>
</dbReference>
<evidence type="ECO:0000256" key="19">
    <source>
        <dbReference type="ARBA" id="ARBA00082044"/>
    </source>
</evidence>
<gene>
    <name evidence="25" type="primary">Sptbn1_1</name>
    <name evidence="25" type="ORF">BALREX_R05415</name>
</gene>
<keyword evidence="10" id="KW-0112">Calmodulin-binding</keyword>
<evidence type="ECO:0000313" key="26">
    <source>
        <dbReference type="Proteomes" id="UP000528411"/>
    </source>
</evidence>
<keyword evidence="9" id="KW-0677">Repeat</keyword>
<dbReference type="GO" id="GO:0003779">
    <property type="term" value="F:actin binding"/>
    <property type="evidence" value="ECO:0007669"/>
    <property type="project" value="UniProtKB-KW"/>
</dbReference>
<dbReference type="FunFam" id="1.20.58.60:FF:000019">
    <property type="entry name" value="Spectrin beta chain"/>
    <property type="match status" value="1"/>
</dbReference>
<feature type="coiled-coil region" evidence="21">
    <location>
        <begin position="1097"/>
        <end position="1124"/>
    </location>
</feature>
<dbReference type="SMART" id="SM00233">
    <property type="entry name" value="PH"/>
    <property type="match status" value="1"/>
</dbReference>
<evidence type="ECO:0000256" key="4">
    <source>
        <dbReference type="ARBA" id="ARBA00006826"/>
    </source>
</evidence>
<evidence type="ECO:0000256" key="2">
    <source>
        <dbReference type="ARBA" id="ARBA00004413"/>
    </source>
</evidence>
<dbReference type="InterPro" id="IPR041681">
    <property type="entry name" value="PH_9"/>
</dbReference>
<evidence type="ECO:0000256" key="1">
    <source>
        <dbReference type="ARBA" id="ARBA00004245"/>
    </source>
</evidence>
<dbReference type="GO" id="GO:0005886">
    <property type="term" value="C:plasma membrane"/>
    <property type="evidence" value="ECO:0007669"/>
    <property type="project" value="UniProtKB-SubCell"/>
</dbReference>
<feature type="domain" description="PH" evidence="23">
    <location>
        <begin position="2209"/>
        <end position="2319"/>
    </location>
</feature>
<dbReference type="InterPro" id="IPR036872">
    <property type="entry name" value="CH_dom_sf"/>
</dbReference>
<dbReference type="Gene3D" id="2.30.29.30">
    <property type="entry name" value="Pleckstrin-homology domain (PH domain)/Phosphotyrosine-binding domain (PTB)"/>
    <property type="match status" value="1"/>
</dbReference>
<feature type="domain" description="Calponin-homology (CH)" evidence="24">
    <location>
        <begin position="173"/>
        <end position="278"/>
    </location>
</feature>
<dbReference type="PROSITE" id="PS50003">
    <property type="entry name" value="PH_DOMAIN"/>
    <property type="match status" value="1"/>
</dbReference>
<keyword evidence="15" id="KW-0206">Cytoskeleton</keyword>
<dbReference type="GO" id="GO:0072659">
    <property type="term" value="P:protein localization to plasma membrane"/>
    <property type="evidence" value="ECO:0007669"/>
    <property type="project" value="UniProtKB-ARBA"/>
</dbReference>
<feature type="coiled-coil region" evidence="21">
    <location>
        <begin position="991"/>
        <end position="1032"/>
    </location>
</feature>
<evidence type="ECO:0000259" key="24">
    <source>
        <dbReference type="PROSITE" id="PS50021"/>
    </source>
</evidence>
<dbReference type="SMART" id="SM00033">
    <property type="entry name" value="CH"/>
    <property type="match status" value="2"/>
</dbReference>
<evidence type="ECO:0000256" key="21">
    <source>
        <dbReference type="SAM" id="Coils"/>
    </source>
</evidence>
<comment type="function">
    <text evidence="17">Fodrin, which seems to be involved in secretion, interacts with calmodulin in a calcium-dependent manner and is thus candidate for the calcium-dependent movement of the cytoskeleton at the membrane. Plays a critical role in central nervous system development and function.</text>
</comment>
<feature type="compositionally biased region" description="Polar residues" evidence="22">
    <location>
        <begin position="2326"/>
        <end position="2352"/>
    </location>
</feature>
<keyword evidence="7" id="KW-0963">Cytoplasm</keyword>
<dbReference type="CDD" id="cd21248">
    <property type="entry name" value="CH_SPTB_like_rpt2"/>
    <property type="match status" value="1"/>
</dbReference>
<keyword evidence="6" id="KW-1003">Cell membrane</keyword>
<dbReference type="GO" id="GO:0008091">
    <property type="term" value="C:spectrin"/>
    <property type="evidence" value="ECO:0007669"/>
    <property type="project" value="InterPro"/>
</dbReference>
<dbReference type="GO" id="GO:0005829">
    <property type="term" value="C:cytosol"/>
    <property type="evidence" value="ECO:0007669"/>
    <property type="project" value="UniProtKB-SubCell"/>
</dbReference>
<keyword evidence="5" id="KW-0117">Actin capping</keyword>
<evidence type="ECO:0000259" key="23">
    <source>
        <dbReference type="PROSITE" id="PS50003"/>
    </source>
</evidence>
<dbReference type="FunFam" id="1.20.58.60:FF:000105">
    <property type="entry name" value="Spectrin beta chain"/>
    <property type="match status" value="1"/>
</dbReference>
<keyword evidence="11" id="KW-0007">Acetylation</keyword>
<protein>
    <recommendedName>
        <fullName evidence="18">Spectrin beta chain, non-erythrocytic 1</fullName>
    </recommendedName>
    <alternativeName>
        <fullName evidence="19">Beta-II spectrin</fullName>
    </alternativeName>
    <alternativeName>
        <fullName evidence="20">Fodrin beta chain</fullName>
    </alternativeName>
</protein>
<evidence type="ECO:0000256" key="16">
    <source>
        <dbReference type="ARBA" id="ARBA00037833"/>
    </source>
</evidence>
<dbReference type="InterPro" id="IPR018159">
    <property type="entry name" value="Spectrin/alpha-actinin"/>
</dbReference>
<feature type="non-terminal residue" evidence="25">
    <location>
        <position position="1"/>
    </location>
</feature>
<dbReference type="FunFam" id="1.20.58.60:FF:000099">
    <property type="entry name" value="Spectrin beta chain"/>
    <property type="match status" value="1"/>
</dbReference>
<feature type="region of interest" description="Disordered" evidence="22">
    <location>
        <begin position="2100"/>
        <end position="2126"/>
    </location>
</feature>
<dbReference type="PRINTS" id="PR00683">
    <property type="entry name" value="SPECTRINPH"/>
</dbReference>
<evidence type="ECO:0000256" key="10">
    <source>
        <dbReference type="ARBA" id="ARBA00022860"/>
    </source>
</evidence>
<dbReference type="FunFam" id="1.20.58.60:FF:000083">
    <property type="entry name" value="Spectrin beta chain"/>
    <property type="match status" value="1"/>
</dbReference>
<dbReference type="FunFam" id="1.20.58.60:FF:000158">
    <property type="entry name" value="Spectrin beta chain"/>
    <property type="match status" value="1"/>
</dbReference>
<keyword evidence="12" id="KW-0472">Membrane</keyword>
<dbReference type="PROSITE" id="PS00019">
    <property type="entry name" value="ACTININ_1"/>
    <property type="match status" value="1"/>
</dbReference>
<evidence type="ECO:0000256" key="12">
    <source>
        <dbReference type="ARBA" id="ARBA00023136"/>
    </source>
</evidence>
<dbReference type="FunFam" id="1.20.58.60:FF:000028">
    <property type="entry name" value="Spectrin beta chain"/>
    <property type="match status" value="1"/>
</dbReference>
<dbReference type="GO" id="GO:0051693">
    <property type="term" value="P:actin filament capping"/>
    <property type="evidence" value="ECO:0007669"/>
    <property type="project" value="UniProtKB-KW"/>
</dbReference>
<dbReference type="Gene3D" id="1.20.58.60">
    <property type="match status" value="13"/>
</dbReference>
<keyword evidence="8" id="KW-0597">Phosphoprotein</keyword>
<evidence type="ECO:0000256" key="9">
    <source>
        <dbReference type="ARBA" id="ARBA00022737"/>
    </source>
</evidence>
<dbReference type="SUPFAM" id="SSF46966">
    <property type="entry name" value="Spectrin repeat"/>
    <property type="match status" value="12"/>
</dbReference>
<evidence type="ECO:0000256" key="6">
    <source>
        <dbReference type="ARBA" id="ARBA00022475"/>
    </source>
</evidence>
<dbReference type="OrthoDB" id="5865767at2759"/>
<dbReference type="InterPro" id="IPR002017">
    <property type="entry name" value="Spectrin_repeat"/>
</dbReference>
<dbReference type="GO" id="GO:0031430">
    <property type="term" value="C:M band"/>
    <property type="evidence" value="ECO:0007669"/>
    <property type="project" value="UniProtKB-SubCell"/>
</dbReference>
<dbReference type="Pfam" id="PF15410">
    <property type="entry name" value="PH_9"/>
    <property type="match status" value="1"/>
</dbReference>
<dbReference type="GO" id="GO:0005634">
    <property type="term" value="C:nucleus"/>
    <property type="evidence" value="ECO:0007669"/>
    <property type="project" value="UniProtKB-ARBA"/>
</dbReference>
<dbReference type="SMART" id="SM00150">
    <property type="entry name" value="SPEC"/>
    <property type="match status" value="16"/>
</dbReference>
<dbReference type="CDD" id="cd10571">
    <property type="entry name" value="PH_beta_spectrin"/>
    <property type="match status" value="1"/>
</dbReference>
<dbReference type="FunFam" id="1.10.418.10:FF:000003">
    <property type="entry name" value="Spectrin beta chain"/>
    <property type="match status" value="1"/>
</dbReference>
<keyword evidence="26" id="KW-1185">Reference proteome</keyword>
<dbReference type="PANTHER" id="PTHR11915">
    <property type="entry name" value="SPECTRIN/FILAMIN RELATED CYTOSKELETAL PROTEIN"/>
    <property type="match status" value="1"/>
</dbReference>
<evidence type="ECO:0000256" key="8">
    <source>
        <dbReference type="ARBA" id="ARBA00022553"/>
    </source>
</evidence>
<organism evidence="25 26">
    <name type="scientific">Balaeniceps rex</name>
    <name type="common">Shoebill</name>
    <dbReference type="NCBI Taxonomy" id="33584"/>
    <lineage>
        <taxon>Eukaryota</taxon>
        <taxon>Metazoa</taxon>
        <taxon>Chordata</taxon>
        <taxon>Craniata</taxon>
        <taxon>Vertebrata</taxon>
        <taxon>Euteleostomi</taxon>
        <taxon>Archelosauria</taxon>
        <taxon>Archosauria</taxon>
        <taxon>Dinosauria</taxon>
        <taxon>Saurischia</taxon>
        <taxon>Theropoda</taxon>
        <taxon>Coelurosauria</taxon>
        <taxon>Aves</taxon>
        <taxon>Neognathae</taxon>
        <taxon>Neoaves</taxon>
        <taxon>Aequornithes</taxon>
        <taxon>Pelecaniformes</taxon>
        <taxon>Balaenicipitidae</taxon>
        <taxon>Balaeniceps</taxon>
    </lineage>
</organism>
<dbReference type="FunFam" id="1.20.58.60:FF:000033">
    <property type="entry name" value="Spectrin beta chain"/>
    <property type="match status" value="1"/>
</dbReference>
<dbReference type="FunFam" id="1.20.58.60:FF:000059">
    <property type="entry name" value="Spectrin beta chain"/>
    <property type="match status" value="1"/>
</dbReference>
<reference evidence="25 26" key="1">
    <citation type="submission" date="2019-09" db="EMBL/GenBank/DDBJ databases">
        <title>Bird 10,000 Genomes (B10K) Project - Family phase.</title>
        <authorList>
            <person name="Zhang G."/>
        </authorList>
    </citation>
    <scope>NUCLEOTIDE SEQUENCE [LARGE SCALE GENOMIC DNA]</scope>
    <source>
        <strain evidence="25">B10K-DU-012-56</strain>
    </source>
</reference>
<dbReference type="GO" id="GO:0005543">
    <property type="term" value="F:phospholipid binding"/>
    <property type="evidence" value="ECO:0007669"/>
    <property type="project" value="InterPro"/>
</dbReference>
<feature type="domain" description="Calponin-homology (CH)" evidence="24">
    <location>
        <begin position="54"/>
        <end position="158"/>
    </location>
</feature>
<dbReference type="FunFam" id="1.20.58.60:FF:000153">
    <property type="entry name" value="Spectrin beta chain"/>
    <property type="match status" value="1"/>
</dbReference>
<dbReference type="GO" id="GO:0005200">
    <property type="term" value="F:structural constituent of cytoskeleton"/>
    <property type="evidence" value="ECO:0007669"/>
    <property type="project" value="InterPro"/>
</dbReference>
<feature type="coiled-coil region" evidence="21">
    <location>
        <begin position="1868"/>
        <end position="1895"/>
    </location>
</feature>
<evidence type="ECO:0000256" key="13">
    <source>
        <dbReference type="ARBA" id="ARBA00023180"/>
    </source>
</evidence>
<evidence type="ECO:0000256" key="20">
    <source>
        <dbReference type="ARBA" id="ARBA00082932"/>
    </source>
</evidence>
<dbReference type="EMBL" id="VYZW01037630">
    <property type="protein sequence ID" value="NXS45710.1"/>
    <property type="molecule type" value="Genomic_DNA"/>
</dbReference>
<comment type="similarity">
    <text evidence="4">Belongs to the spectrin family.</text>
</comment>
<dbReference type="InterPro" id="IPR001589">
    <property type="entry name" value="Actinin_actin-bd_CS"/>
</dbReference>
<comment type="subcellular location">
    <subcellularLocation>
        <location evidence="2">Cell membrane</location>
        <topology evidence="2">Peripheral membrane protein</topology>
        <orientation evidence="2">Cytoplasmic side</orientation>
    </subcellularLocation>
    <subcellularLocation>
        <location evidence="1">Cytoplasm</location>
        <location evidence="1">Cytoskeleton</location>
    </subcellularLocation>
    <subcellularLocation>
        <location evidence="3">Cytoplasm</location>
        <location evidence="3">Cytosol</location>
    </subcellularLocation>
    <subcellularLocation>
        <location evidence="16">Cytoplasm</location>
        <location evidence="16">Myofibril</location>
        <location evidence="16">Sarcomere</location>
        <location evidence="16">M line</location>
    </subcellularLocation>
</comment>
<dbReference type="GO" id="GO:0021556">
    <property type="term" value="P:central nervous system formation"/>
    <property type="evidence" value="ECO:0007669"/>
    <property type="project" value="UniProtKB-ARBA"/>
</dbReference>
<dbReference type="SUPFAM" id="SSF50729">
    <property type="entry name" value="PH domain-like"/>
    <property type="match status" value="1"/>
</dbReference>
<comment type="caution">
    <text evidence="25">The sequence shown here is derived from an EMBL/GenBank/DDBJ whole genome shotgun (WGS) entry which is preliminary data.</text>
</comment>
<dbReference type="Pfam" id="PF00307">
    <property type="entry name" value="CH"/>
    <property type="match status" value="2"/>
</dbReference>
<dbReference type="FunFam" id="1.10.418.10:FF:000004">
    <property type="entry name" value="Spectrin beta chain"/>
    <property type="match status" value="1"/>
</dbReference>
<keyword evidence="13" id="KW-0325">Glycoprotein</keyword>
<dbReference type="Gene3D" id="1.10.418.10">
    <property type="entry name" value="Calponin-like domain"/>
    <property type="match status" value="2"/>
</dbReference>
<name>A0A7L2UIS6_BALRX</name>
<evidence type="ECO:0000256" key="22">
    <source>
        <dbReference type="SAM" id="MobiDB-lite"/>
    </source>
</evidence>
<evidence type="ECO:0000256" key="15">
    <source>
        <dbReference type="ARBA" id="ARBA00023212"/>
    </source>
</evidence>
<evidence type="ECO:0000256" key="14">
    <source>
        <dbReference type="ARBA" id="ARBA00023203"/>
    </source>
</evidence>
<dbReference type="Proteomes" id="UP000528411">
    <property type="component" value="Unassembled WGS sequence"/>
</dbReference>
<feature type="coiled-coil region" evidence="21">
    <location>
        <begin position="457"/>
        <end position="491"/>
    </location>
</feature>
<dbReference type="PROSITE" id="PS50021">
    <property type="entry name" value="CH"/>
    <property type="match status" value="2"/>
</dbReference>
<feature type="compositionally biased region" description="Low complexity" evidence="22">
    <location>
        <begin position="2190"/>
        <end position="2199"/>
    </location>
</feature>
<dbReference type="FunFam" id="1.20.58.60:FF:000018">
    <property type="entry name" value="Spectrin beta chain"/>
    <property type="match status" value="1"/>
</dbReference>
<sequence>MTTTVATDYDNIEIQQQYSDVNNRWDVDDWDNENSSARLFERSRIKALADEREAVQKKTFTKWVNSHLARVSCRITDLYTDLRDGRMLIKLLEVLSGERLPKPTKGRMRIHCLENVDKALQFLKEQRVHLENMGSHDIVDGNHRLTLGLIWTIILRFQIQDISVETEDNKEKKSAKDALLLWCQMKTAGYPNVNIHNFTTSWRDGMAFNALIHKHRPDLIDFDKLKKSNAHYNLQNAFNLAEQHLGLTKLLDPEDISVDHPDEKSIITYVVTYYHYFSKMKALAVEGKRIGKVLDNAIETEKMIEKYESLASDLLEWIEQTIIILNNRKFANSLVGVQQQLQAFNTYRTVEKPPKFTEKGNLEVLLFTIQSKMRANNQKVYMPREGKLISDINKAWERLEKAEHERELALRNELIRQEKLEQLARRFDRKAAMRETWLSENQRLVSQDNFGFDLPAVEAATKKHEAIETDIAAYEERVQAVVAVAKELETENYHDIKRITARKDNVIRLWEYLLELLRARRQRLEMNLGLQKIFQEMLYIMDWMDEMKVLLLSQDYGKHLLGVEDLLQKHALVEADIAIQAERVRGVNASAQKFATDGEGYKPCDPQVIRDRVAHMEFCYQELCQLAAERRARLEESRRLWKFFWEMAEEEGWIREKEQILSSDDYGKDLTSVVRLLSKHKAFEDEMSGRSGHFQQAIKEGEDMIAEEHFGSEKIRERIKDIREQWANLEQLSAIRKKRLEEASLLHQFQADADDIDAWMLDILKIVSSNDVGHDEYSTQSLVKKHKDVAEEIASYRPTIDSLHEQAKALPQEHAGSPDVQGRLSGIEERYKEVAELTRLRKQALQDTLALYKMFSEADACELWIDEKEKWLNNMQIPEKLEDLEVIQHRFESLEPEMNNQASRVAVVNQIARQLMHSGHPSEKEIKAQQDKLNTRWSQFRELVDRKKDALLSALSIQNYHLECNETKSWIREKTKVIESTQDLGNDLAGVMALQRKLTGMERDLVAIEAKLSDLQKEAEKLESEHPDQAQAILSRLAEINDVWEEMKTTLKNREESLGEASKLQQFLRDLDDFQSWLSRTQTAIASEDMPNTLTEAEKLLTQHENIKNEINNYEEDYQKMRDMGEMVTQGQTDAQYMFLRQRLQALDTGWNELHKMWENRQNLLSQSHAYQLFLRDTKQAEAFLNNQASGQDTPYLISTGWHHTYVLAHTEMPTTLEGAEAAIKKQEDFMTTMDANEEKINAVVETGRRLVSDGNINSDKIQEKVDSIDDRHRKNREAASELLMRLKDNRDLQKFLQDCQELSLWINEKMLTAQDMSYDEARNLHSKWLKHQAFMAELASNKEWLEKIEKEGMQLIAEKPETEAVVKEKLTGLHQMWEELESTTQTKAQRLFDANKAELFTQSCADLDKWLNGLESQIQSDDYGKDLTSVNILLKKQQMLENQMDVRKKEIEELQSQARALSQEGKSTDEVDGKRLTVEKKFLELLEPLNERKANLLASKEIHQFNRDVEDEILWVGERMPIATSTDHGHNLQTVQLLIKKNQTLQKEIQGHQPRIDDIFERSQNIITESSPNAEAIQQRLADLQQLWNLLIEETEKRHKRLEESHRAQQYYFDAAEAEAWMSEQELYMMSEEKAKDEQSAVSMLKKHQILEQAVEDYAETVHQLSKTSRTLVADNHPESERISMRQSKVDKLYAGLKDLAEERRGKLDERHRLFQLNREVDDLEQWIAEREVVAGSHELGQDYEHVTMLQERFREFARDTGNIGQERVDTVNHMADELINSGHSDAATIAEWKDGLNEAWADLLELIDTRTQILAASYELHKFYHDAKEILGRIQDKHKKLPEELGRDQNTVETLQRMHTTFEHDIQALGTQVRQLQEDAARLQAAYAGDKADDIQKRENEVLEAWKALLDACEGRRVRLVDTGDKFRFFSMVRDLMLWMEDVIRQIEAQEKPRDVSSVELLMNNHQGIKAEIDARNDSFTTCIELGKSLLARKHYASEEIKEKLLQLTEKRKEMIDKWEDRWEWLRLILEVHQFSRDASVAEAWLLGQEPYLSSREIGQSVDELFLVSRNAPEKCAVLLNAQNCFISQLELLEVRRQQEEEERKRQPPTPEPSPKVAEDADSQQQWYKGVRYNNVYLAGISSSRQRQNLVAETAETNEMVNGAAEQRTSSKESSPVPSPTADRKAKTAIQAQTAATLPAKTQEIPSAQMEGFLHRKHEWETHSKKASSRSWHNVYCVINNQEMGFYKDSKAAASGIPYHNEIPVSLKEAVCEIAVDYKKKKHVFKLRLTDGNEYLFQAKDDEEMNTWIQAITSAISSDKIEVSPTTQSTPASSRAQTLPASVTITSESSPGKREKDKEKDKEKRFSLFGKKK</sequence>
<feature type="region of interest" description="Disordered" evidence="22">
    <location>
        <begin position="2322"/>
        <end position="2375"/>
    </location>
</feature>
<keyword evidence="21" id="KW-0175">Coiled coil</keyword>
<evidence type="ECO:0000256" key="11">
    <source>
        <dbReference type="ARBA" id="ARBA00022990"/>
    </source>
</evidence>
<dbReference type="InterPro" id="IPR001605">
    <property type="entry name" value="PH_dom-spectrin-type"/>
</dbReference>
<evidence type="ECO:0000256" key="3">
    <source>
        <dbReference type="ARBA" id="ARBA00004514"/>
    </source>
</evidence>